<dbReference type="RefSeq" id="XP_004029728.1">
    <property type="nucleotide sequence ID" value="XM_004029680.1"/>
</dbReference>
<keyword evidence="2" id="KW-1185">Reference proteome</keyword>
<gene>
    <name evidence="1" type="ORF">IMG5_174200</name>
</gene>
<name>G0R211_ICHMU</name>
<accession>G0R211</accession>
<evidence type="ECO:0000313" key="1">
    <source>
        <dbReference type="EMBL" id="EGR28492.1"/>
    </source>
</evidence>
<dbReference type="InParanoid" id="G0R211"/>
<dbReference type="AlphaFoldDB" id="G0R211"/>
<proteinExistence type="predicted"/>
<sequence length="340" mass="41170">MTQQNKMNNQGDEINNYQLEKSFQFDISNSCLFNQNSFENFTMKKYTELSQQKNVDFFIELRQKALQEEQIYHENELKKMLEKNKISQKKYQWTSLQLEKWVNKEQEDLNKTKQEWENTQQKIVNKCIQGTVRDICFMRKIKNNNLNEEYYNNNLFCNKHKKFLCKSESENDIQVTWKNCKKNNFQQTLNYLKKYDSQQTFSKKNNNISQQLLNFQKQVVFNSISADLNDSNIFQNKIESLQQKNIFDSQNNNNNVYYNSVNYNSNNYNSINYNSINYNSINYNSINNNNDQFQYYTDVKNSNVQNISLNYNSQRNYIKGNYNIYIYIYIYNLLIRQLQK</sequence>
<dbReference type="EMBL" id="GL984237">
    <property type="protein sequence ID" value="EGR28492.1"/>
    <property type="molecule type" value="Genomic_DNA"/>
</dbReference>
<reference evidence="1 2" key="1">
    <citation type="submission" date="2011-07" db="EMBL/GenBank/DDBJ databases">
        <authorList>
            <person name="Coyne R."/>
            <person name="Brami D."/>
            <person name="Johnson J."/>
            <person name="Hostetler J."/>
            <person name="Hannick L."/>
            <person name="Clark T."/>
            <person name="Cassidy-Hanley D."/>
            <person name="Inman J."/>
        </authorList>
    </citation>
    <scope>NUCLEOTIDE SEQUENCE [LARGE SCALE GENOMIC DNA]</scope>
    <source>
        <strain evidence="1 2">G5</strain>
    </source>
</reference>
<evidence type="ECO:0000313" key="2">
    <source>
        <dbReference type="Proteomes" id="UP000008983"/>
    </source>
</evidence>
<dbReference type="Proteomes" id="UP000008983">
    <property type="component" value="Unassembled WGS sequence"/>
</dbReference>
<protein>
    <submittedName>
        <fullName evidence="1">Uncharacterized protein</fullName>
    </submittedName>
</protein>
<organism evidence="1 2">
    <name type="scientific">Ichthyophthirius multifiliis</name>
    <name type="common">White spot disease agent</name>
    <name type="synonym">Ich</name>
    <dbReference type="NCBI Taxonomy" id="5932"/>
    <lineage>
        <taxon>Eukaryota</taxon>
        <taxon>Sar</taxon>
        <taxon>Alveolata</taxon>
        <taxon>Ciliophora</taxon>
        <taxon>Intramacronucleata</taxon>
        <taxon>Oligohymenophorea</taxon>
        <taxon>Hymenostomatida</taxon>
        <taxon>Ophryoglenina</taxon>
        <taxon>Ichthyophthirius</taxon>
    </lineage>
</organism>
<dbReference type="OMA" id="TTIHIVC"/>
<dbReference type="GeneID" id="14904573"/>